<reference evidence="2 3" key="1">
    <citation type="submission" date="2019-04" db="EMBL/GenBank/DDBJ databases">
        <title>Natronospirillum operosus gen. nov., sp. nov., a haloalkaliphilic satellite isolated from decaying biomass of laboratory culture of cyanobacterium Geitlerinema sp. and proposal of Natronospirillaceae fam. nov. and Saccharospirillaceae fam. nov.</title>
        <authorList>
            <person name="Kevbrin V."/>
            <person name="Boltyanskaya Y."/>
            <person name="Koziaeva V."/>
            <person name="Grouzdev D.S."/>
            <person name="Park M."/>
            <person name="Cho J."/>
        </authorList>
    </citation>
    <scope>NUCLEOTIDE SEQUENCE [LARGE SCALE GENOMIC DNA]</scope>
    <source>
        <strain evidence="2 3">G-116</strain>
    </source>
</reference>
<dbReference type="EMBL" id="SRMF01000010">
    <property type="protein sequence ID" value="TGG91118.1"/>
    <property type="molecule type" value="Genomic_DNA"/>
</dbReference>
<sequence>MITVLAFVALHMLLLFVIGYLTVKAAPERPWTRRIGLFLGIAVSTLPPVGWLQWWWFRNRDPAYAESCMLQSLAGIGYLLMSAYGLEII</sequence>
<protein>
    <submittedName>
        <fullName evidence="2">Uncharacterized protein</fullName>
    </submittedName>
</protein>
<feature type="transmembrane region" description="Helical" evidence="1">
    <location>
        <begin position="35"/>
        <end position="57"/>
    </location>
</feature>
<feature type="transmembrane region" description="Helical" evidence="1">
    <location>
        <begin position="69"/>
        <end position="86"/>
    </location>
</feature>
<organism evidence="2 3">
    <name type="scientific">Natronospirillum operosum</name>
    <dbReference type="NCBI Taxonomy" id="2759953"/>
    <lineage>
        <taxon>Bacteria</taxon>
        <taxon>Pseudomonadati</taxon>
        <taxon>Pseudomonadota</taxon>
        <taxon>Gammaproteobacteria</taxon>
        <taxon>Oceanospirillales</taxon>
        <taxon>Natronospirillaceae</taxon>
        <taxon>Natronospirillum</taxon>
    </lineage>
</organism>
<name>A0A4Z0WBT0_9GAMM</name>
<evidence type="ECO:0000313" key="2">
    <source>
        <dbReference type="EMBL" id="TGG91118.1"/>
    </source>
</evidence>
<keyword evidence="1" id="KW-1133">Transmembrane helix</keyword>
<dbReference type="AlphaFoldDB" id="A0A4Z0WBT0"/>
<keyword evidence="1" id="KW-0812">Transmembrane</keyword>
<dbReference type="RefSeq" id="WP_135484540.1">
    <property type="nucleotide sequence ID" value="NZ_SRMF01000010.1"/>
</dbReference>
<accession>A0A4Z0WBT0</accession>
<evidence type="ECO:0000256" key="1">
    <source>
        <dbReference type="SAM" id="Phobius"/>
    </source>
</evidence>
<keyword evidence="3" id="KW-1185">Reference proteome</keyword>
<proteinExistence type="predicted"/>
<keyword evidence="1" id="KW-0472">Membrane</keyword>
<gene>
    <name evidence="2" type="ORF">E4656_17150</name>
</gene>
<comment type="caution">
    <text evidence="2">The sequence shown here is derived from an EMBL/GenBank/DDBJ whole genome shotgun (WGS) entry which is preliminary data.</text>
</comment>
<dbReference type="Proteomes" id="UP000297475">
    <property type="component" value="Unassembled WGS sequence"/>
</dbReference>
<evidence type="ECO:0000313" key="3">
    <source>
        <dbReference type="Proteomes" id="UP000297475"/>
    </source>
</evidence>
<feature type="transmembrane region" description="Helical" evidence="1">
    <location>
        <begin position="6"/>
        <end position="23"/>
    </location>
</feature>